<dbReference type="AlphaFoldDB" id="H2BJU3"/>
<dbReference type="GO" id="GO:0008200">
    <property type="term" value="F:ion channel inhibitor activity"/>
    <property type="evidence" value="ECO:0007669"/>
    <property type="project" value="InterPro"/>
</dbReference>
<dbReference type="GO" id="GO:0005576">
    <property type="term" value="C:extracellular region"/>
    <property type="evidence" value="ECO:0007669"/>
    <property type="project" value="UniProtKB-SubCell"/>
</dbReference>
<dbReference type="Pfam" id="PF02950">
    <property type="entry name" value="Conotoxin"/>
    <property type="match status" value="1"/>
</dbReference>
<organism evidence="4">
    <name type="scientific">Conus ebraeus</name>
    <name type="common">Hebrew cone</name>
    <dbReference type="NCBI Taxonomy" id="89425"/>
    <lineage>
        <taxon>Eukaryota</taxon>
        <taxon>Metazoa</taxon>
        <taxon>Spiralia</taxon>
        <taxon>Lophotrochozoa</taxon>
        <taxon>Mollusca</taxon>
        <taxon>Gastropoda</taxon>
        <taxon>Caenogastropoda</taxon>
        <taxon>Neogastropoda</taxon>
        <taxon>Conoidea</taxon>
        <taxon>Conidae</taxon>
        <taxon>Conus</taxon>
        <taxon>Virroconus</taxon>
    </lineage>
</organism>
<evidence type="ECO:0000313" key="4">
    <source>
        <dbReference type="EMBL" id="AEX60064.1"/>
    </source>
</evidence>
<feature type="signal peptide" evidence="3">
    <location>
        <begin position="1"/>
        <end position="25"/>
    </location>
</feature>
<dbReference type="InterPro" id="IPR004214">
    <property type="entry name" value="Conotoxin"/>
</dbReference>
<protein>
    <submittedName>
        <fullName evidence="4">M superfamily MLKM group conopeptide Eb3-Y01</fullName>
    </submittedName>
</protein>
<evidence type="ECO:0000256" key="1">
    <source>
        <dbReference type="ARBA" id="ARBA00004613"/>
    </source>
</evidence>
<name>H2BJU3_CONEA</name>
<sequence length="70" mass="8128">MMLKMRVLLFTFLVLLPLVTFQLDADQPRKQYAGNKRALNPGERKKTKLHALRQRCCIGPECPEECYCCV</sequence>
<evidence type="ECO:0000256" key="3">
    <source>
        <dbReference type="SAM" id="SignalP"/>
    </source>
</evidence>
<keyword evidence="2" id="KW-0964">Secreted</keyword>
<reference evidence="4" key="1">
    <citation type="journal article" date="2013" name="Toxicon">
        <title>Characterizing the evolution and functions of the M-superfamily conotoxins.</title>
        <authorList>
            <person name="Zhou M."/>
            <person name="Wang L."/>
            <person name="Wu Y."/>
            <person name="Zhu X."/>
            <person name="Feng Y."/>
            <person name="Chen Z."/>
            <person name="Li Y."/>
            <person name="Sun D."/>
            <person name="Ren Z."/>
            <person name="Xu A."/>
        </authorList>
    </citation>
    <scope>NUCLEOTIDE SEQUENCE</scope>
</reference>
<evidence type="ECO:0000256" key="2">
    <source>
        <dbReference type="ARBA" id="ARBA00022525"/>
    </source>
</evidence>
<proteinExistence type="evidence at transcript level"/>
<feature type="chain" id="PRO_5003560091" evidence="3">
    <location>
        <begin position="26"/>
        <end position="70"/>
    </location>
</feature>
<comment type="subcellular location">
    <subcellularLocation>
        <location evidence="1">Secreted</location>
    </subcellularLocation>
</comment>
<keyword evidence="3" id="KW-0732">Signal</keyword>
<dbReference type="EMBL" id="JF510577">
    <property type="protein sequence ID" value="AEX60064.1"/>
    <property type="molecule type" value="mRNA"/>
</dbReference>
<accession>H2BJU3</accession>